<name>X5KBC0_9FLAO</name>
<dbReference type="EMBL" id="UFYD01000001">
    <property type="protein sequence ID" value="STD12663.1"/>
    <property type="molecule type" value="Genomic_DNA"/>
</dbReference>
<reference evidence="1 2" key="1">
    <citation type="submission" date="2018-06" db="EMBL/GenBank/DDBJ databases">
        <authorList>
            <consortium name="Pathogen Informatics"/>
            <person name="Doyle S."/>
        </authorList>
    </citation>
    <scope>NUCLEOTIDE SEQUENCE [LARGE SCALE GENOMIC DNA]</scope>
    <source>
        <strain evidence="1 2">NCTC10588</strain>
    </source>
</reference>
<sequence length="51" mass="6177">MIFPLEIVSITDKNQNTFFFIYFSQIDNFVLSNDKRNISITKYYLLNHTLR</sequence>
<comment type="caution">
    <text evidence="1">The sequence shown here is derived from an EMBL/GenBank/DDBJ whole genome shotgun (WGS) entry which is preliminary data.</text>
</comment>
<dbReference type="AlphaFoldDB" id="X5KBC0"/>
<accession>X5KBC0</accession>
<gene>
    <name evidence="1" type="ORF">NCTC10588_03634</name>
</gene>
<evidence type="ECO:0000313" key="1">
    <source>
        <dbReference type="EMBL" id="STD12663.1"/>
    </source>
</evidence>
<evidence type="ECO:0000313" key="2">
    <source>
        <dbReference type="Proteomes" id="UP000254876"/>
    </source>
</evidence>
<dbReference type="Proteomes" id="UP000254876">
    <property type="component" value="Unassembled WGS sequence"/>
</dbReference>
<proteinExistence type="predicted"/>
<organism evidence="1 2">
    <name type="scientific">Elizabethkingia anophelis</name>
    <dbReference type="NCBI Taxonomy" id="1117645"/>
    <lineage>
        <taxon>Bacteria</taxon>
        <taxon>Pseudomonadati</taxon>
        <taxon>Bacteroidota</taxon>
        <taxon>Flavobacteriia</taxon>
        <taxon>Flavobacteriales</taxon>
        <taxon>Weeksellaceae</taxon>
        <taxon>Elizabethkingia</taxon>
    </lineage>
</organism>
<protein>
    <submittedName>
        <fullName evidence="1">Uncharacterized protein</fullName>
    </submittedName>
</protein>